<dbReference type="Proteomes" id="UP000321685">
    <property type="component" value="Unassembled WGS sequence"/>
</dbReference>
<comment type="caution">
    <text evidence="2">The sequence shown here is derived from an EMBL/GenBank/DDBJ whole genome shotgun (WGS) entry which is preliminary data.</text>
</comment>
<accession>A0A511DFS9</accession>
<proteinExistence type="predicted"/>
<evidence type="ECO:0000256" key="1">
    <source>
        <dbReference type="SAM" id="MobiDB-lite"/>
    </source>
</evidence>
<name>A0A511DFS9_9PSEU</name>
<evidence type="ECO:0000313" key="2">
    <source>
        <dbReference type="EMBL" id="GEL23641.1"/>
    </source>
</evidence>
<evidence type="ECO:0000313" key="3">
    <source>
        <dbReference type="Proteomes" id="UP000321685"/>
    </source>
</evidence>
<organism evidence="2 3">
    <name type="scientific">Pseudonocardia sulfidoxydans NBRC 16205</name>
    <dbReference type="NCBI Taxonomy" id="1223511"/>
    <lineage>
        <taxon>Bacteria</taxon>
        <taxon>Bacillati</taxon>
        <taxon>Actinomycetota</taxon>
        <taxon>Actinomycetes</taxon>
        <taxon>Pseudonocardiales</taxon>
        <taxon>Pseudonocardiaceae</taxon>
        <taxon>Pseudonocardia</taxon>
    </lineage>
</organism>
<keyword evidence="3" id="KW-1185">Reference proteome</keyword>
<dbReference type="EMBL" id="BJVJ01000022">
    <property type="protein sequence ID" value="GEL23641.1"/>
    <property type="molecule type" value="Genomic_DNA"/>
</dbReference>
<reference evidence="2 3" key="1">
    <citation type="submission" date="2019-07" db="EMBL/GenBank/DDBJ databases">
        <title>Whole genome shotgun sequence of Pseudonocardia sulfidoxydans NBRC 16205.</title>
        <authorList>
            <person name="Hosoyama A."/>
            <person name="Uohara A."/>
            <person name="Ohji S."/>
            <person name="Ichikawa N."/>
        </authorList>
    </citation>
    <scope>NUCLEOTIDE SEQUENCE [LARGE SCALE GENOMIC DNA]</scope>
    <source>
        <strain evidence="2 3">NBRC 16205</strain>
    </source>
</reference>
<gene>
    <name evidence="2" type="ORF">PSU4_25950</name>
</gene>
<dbReference type="AlphaFoldDB" id="A0A511DFS9"/>
<protein>
    <submittedName>
        <fullName evidence="2">Uncharacterized protein</fullName>
    </submittedName>
</protein>
<sequence>MVAQVARAQGVVVHVLTRSEQARGRALALGVASAGPADGEPPEPLDPAILFAPAGELVPTVHAVDPDACAPRTQRSSRVREPTVGRGSSGGQGPTTPSG</sequence>
<feature type="region of interest" description="Disordered" evidence="1">
    <location>
        <begin position="62"/>
        <end position="99"/>
    </location>
</feature>